<evidence type="ECO:0000313" key="1">
    <source>
        <dbReference type="EMBL" id="PRY20289.1"/>
    </source>
</evidence>
<proteinExistence type="predicted"/>
<organism evidence="1 2">
    <name type="scientific">Pseudosporangium ferrugineum</name>
    <dbReference type="NCBI Taxonomy" id="439699"/>
    <lineage>
        <taxon>Bacteria</taxon>
        <taxon>Bacillati</taxon>
        <taxon>Actinomycetota</taxon>
        <taxon>Actinomycetes</taxon>
        <taxon>Micromonosporales</taxon>
        <taxon>Micromonosporaceae</taxon>
        <taxon>Pseudosporangium</taxon>
    </lineage>
</organism>
<protein>
    <submittedName>
        <fullName evidence="1">Uncharacterized protein</fullName>
    </submittedName>
</protein>
<dbReference type="Proteomes" id="UP000239209">
    <property type="component" value="Unassembled WGS sequence"/>
</dbReference>
<dbReference type="EMBL" id="PVZG01000024">
    <property type="protein sequence ID" value="PRY20289.1"/>
    <property type="molecule type" value="Genomic_DNA"/>
</dbReference>
<sequence length="44" mass="4430">KTTDVTHSQIVELITSGRSGNLGLPPEKPAAAGFVDITPPGADA</sequence>
<feature type="non-terminal residue" evidence="1">
    <location>
        <position position="1"/>
    </location>
</feature>
<keyword evidence="2" id="KW-1185">Reference proteome</keyword>
<dbReference type="AlphaFoldDB" id="A0A2T0RGL8"/>
<accession>A0A2T0RGL8</accession>
<gene>
    <name evidence="1" type="ORF">CLV70_1241</name>
</gene>
<reference evidence="1 2" key="1">
    <citation type="submission" date="2018-03" db="EMBL/GenBank/DDBJ databases">
        <title>Genomic Encyclopedia of Archaeal and Bacterial Type Strains, Phase II (KMG-II): from individual species to whole genera.</title>
        <authorList>
            <person name="Goeker M."/>
        </authorList>
    </citation>
    <scope>NUCLEOTIDE SEQUENCE [LARGE SCALE GENOMIC DNA]</scope>
    <source>
        <strain evidence="1 2">DSM 45348</strain>
    </source>
</reference>
<comment type="caution">
    <text evidence="1">The sequence shown here is derived from an EMBL/GenBank/DDBJ whole genome shotgun (WGS) entry which is preliminary data.</text>
</comment>
<evidence type="ECO:0000313" key="2">
    <source>
        <dbReference type="Proteomes" id="UP000239209"/>
    </source>
</evidence>
<name>A0A2T0RGL8_9ACTN</name>